<dbReference type="PANTHER" id="PTHR11848:SF298">
    <property type="entry name" value="DAWDLE, ISOFORM A"/>
    <property type="match status" value="1"/>
</dbReference>
<comment type="similarity">
    <text evidence="2 8">Belongs to the TGF-beta family.</text>
</comment>
<gene>
    <name evidence="11" type="ORF">NEZAVI_LOCUS4194</name>
</gene>
<evidence type="ECO:0000259" key="10">
    <source>
        <dbReference type="PROSITE" id="PS51362"/>
    </source>
</evidence>
<dbReference type="GO" id="GO:0008083">
    <property type="term" value="F:growth factor activity"/>
    <property type="evidence" value="ECO:0007669"/>
    <property type="project" value="UniProtKB-KW"/>
</dbReference>
<keyword evidence="12" id="KW-1185">Reference proteome</keyword>
<feature type="signal peptide" evidence="9">
    <location>
        <begin position="1"/>
        <end position="19"/>
    </location>
</feature>
<dbReference type="Pfam" id="PF00019">
    <property type="entry name" value="TGF_beta"/>
    <property type="match status" value="1"/>
</dbReference>
<dbReference type="Gene3D" id="2.60.120.970">
    <property type="match status" value="1"/>
</dbReference>
<sequence>MNIAFILFIFAASVFSSRGRKHKKGIVLEEVWNDLAYQYLEREGRNPTCQGCTQVRNYLGLPDVNLTDIRIEMAKQNILRKLGLERAPSVRKPHKTSVPNPIIDGEVFRMDKNFKPTRKRRLSTEQVIVMTQDVTCSVDSNLVNVKFSFEIPERIKKTQITSAAMWLYTNPNINSYQFSNCLLTRKSCDSVANITSKEIYLQTSEAKAGWIEKNVLWWLQEDSCQKFKLSCSGDAQYMFNCSHYYEKTKKPFLMIEETSDDISDMIREKRNINCIEGISDCCREKLYVSFADIGWGNWIIQPKGYEAYYCKGTCLNVASISLSASPYHSVLKKLFLTKGPALEITPCCAPTKLSSVQLIYMDQNGTFIQKTIPDLTVEACGCM</sequence>
<evidence type="ECO:0000313" key="11">
    <source>
        <dbReference type="EMBL" id="CAH1393540.1"/>
    </source>
</evidence>
<accession>A0A9P0H3Z6</accession>
<dbReference type="PRINTS" id="PR00669">
    <property type="entry name" value="INHIBINA"/>
</dbReference>
<dbReference type="InterPro" id="IPR017948">
    <property type="entry name" value="TGFb_CS"/>
</dbReference>
<dbReference type="SUPFAM" id="SSF57501">
    <property type="entry name" value="Cystine-knot cytokines"/>
    <property type="match status" value="1"/>
</dbReference>
<evidence type="ECO:0000256" key="8">
    <source>
        <dbReference type="RuleBase" id="RU000354"/>
    </source>
</evidence>
<dbReference type="PROSITE" id="PS51362">
    <property type="entry name" value="TGF_BETA_2"/>
    <property type="match status" value="1"/>
</dbReference>
<keyword evidence="5 8" id="KW-0339">Growth factor</keyword>
<dbReference type="InterPro" id="IPR015615">
    <property type="entry name" value="TGF-beta-rel"/>
</dbReference>
<evidence type="ECO:0000313" key="12">
    <source>
        <dbReference type="Proteomes" id="UP001152798"/>
    </source>
</evidence>
<dbReference type="PROSITE" id="PS00250">
    <property type="entry name" value="TGF_BETA_1"/>
    <property type="match status" value="1"/>
</dbReference>
<evidence type="ECO:0000256" key="1">
    <source>
        <dbReference type="ARBA" id="ARBA00004613"/>
    </source>
</evidence>
<dbReference type="OrthoDB" id="6516235at2759"/>
<organism evidence="11 12">
    <name type="scientific">Nezara viridula</name>
    <name type="common">Southern green stink bug</name>
    <name type="synonym">Cimex viridulus</name>
    <dbReference type="NCBI Taxonomy" id="85310"/>
    <lineage>
        <taxon>Eukaryota</taxon>
        <taxon>Metazoa</taxon>
        <taxon>Ecdysozoa</taxon>
        <taxon>Arthropoda</taxon>
        <taxon>Hexapoda</taxon>
        <taxon>Insecta</taxon>
        <taxon>Pterygota</taxon>
        <taxon>Neoptera</taxon>
        <taxon>Paraneoptera</taxon>
        <taxon>Hemiptera</taxon>
        <taxon>Heteroptera</taxon>
        <taxon>Panheteroptera</taxon>
        <taxon>Pentatomomorpha</taxon>
        <taxon>Pentatomoidea</taxon>
        <taxon>Pentatomidae</taxon>
        <taxon>Pentatominae</taxon>
        <taxon>Nezara</taxon>
    </lineage>
</organism>
<keyword evidence="6" id="KW-1015">Disulfide bond</keyword>
<evidence type="ECO:0000256" key="4">
    <source>
        <dbReference type="ARBA" id="ARBA00022729"/>
    </source>
</evidence>
<evidence type="ECO:0000256" key="7">
    <source>
        <dbReference type="ARBA" id="ARBA00023180"/>
    </source>
</evidence>
<dbReference type="Gene3D" id="2.10.90.10">
    <property type="entry name" value="Cystine-knot cytokines"/>
    <property type="match status" value="1"/>
</dbReference>
<feature type="chain" id="PRO_5040379665" description="TGF-beta family profile domain-containing protein" evidence="9">
    <location>
        <begin position="20"/>
        <end position="383"/>
    </location>
</feature>
<proteinExistence type="inferred from homology"/>
<dbReference type="GO" id="GO:0005615">
    <property type="term" value="C:extracellular space"/>
    <property type="evidence" value="ECO:0007669"/>
    <property type="project" value="TreeGrafter"/>
</dbReference>
<dbReference type="CDD" id="cd13752">
    <property type="entry name" value="TGF_beta_INHB"/>
    <property type="match status" value="1"/>
</dbReference>
<evidence type="ECO:0000256" key="9">
    <source>
        <dbReference type="SAM" id="SignalP"/>
    </source>
</evidence>
<name>A0A9P0H3Z6_NEZVI</name>
<feature type="domain" description="TGF-beta family profile" evidence="10">
    <location>
        <begin position="267"/>
        <end position="383"/>
    </location>
</feature>
<dbReference type="Proteomes" id="UP001152798">
    <property type="component" value="Chromosome 2"/>
</dbReference>
<reference evidence="11" key="1">
    <citation type="submission" date="2022-01" db="EMBL/GenBank/DDBJ databases">
        <authorList>
            <person name="King R."/>
        </authorList>
    </citation>
    <scope>NUCLEOTIDE SEQUENCE</scope>
</reference>
<dbReference type="FunFam" id="2.10.90.10:FF:000001">
    <property type="entry name" value="Bone morphogenetic protein 4"/>
    <property type="match status" value="1"/>
</dbReference>
<evidence type="ECO:0000256" key="3">
    <source>
        <dbReference type="ARBA" id="ARBA00022525"/>
    </source>
</evidence>
<dbReference type="PANTHER" id="PTHR11848">
    <property type="entry name" value="TGF-BETA FAMILY"/>
    <property type="match status" value="1"/>
</dbReference>
<evidence type="ECO:0000256" key="2">
    <source>
        <dbReference type="ARBA" id="ARBA00006656"/>
    </source>
</evidence>
<dbReference type="EMBL" id="OV725078">
    <property type="protein sequence ID" value="CAH1393540.1"/>
    <property type="molecule type" value="Genomic_DNA"/>
</dbReference>
<protein>
    <recommendedName>
        <fullName evidence="10">TGF-beta family profile domain-containing protein</fullName>
    </recommendedName>
</protein>
<comment type="subcellular location">
    <subcellularLocation>
        <location evidence="1">Secreted</location>
    </subcellularLocation>
</comment>
<keyword evidence="7" id="KW-0325">Glycoprotein</keyword>
<dbReference type="InterPro" id="IPR029034">
    <property type="entry name" value="Cystine-knot_cytokine"/>
</dbReference>
<dbReference type="SMART" id="SM00204">
    <property type="entry name" value="TGFB"/>
    <property type="match status" value="1"/>
</dbReference>
<dbReference type="GO" id="GO:0005125">
    <property type="term" value="F:cytokine activity"/>
    <property type="evidence" value="ECO:0007669"/>
    <property type="project" value="TreeGrafter"/>
</dbReference>
<keyword evidence="3" id="KW-0964">Secreted</keyword>
<dbReference type="AlphaFoldDB" id="A0A9P0H3Z6"/>
<evidence type="ECO:0000256" key="6">
    <source>
        <dbReference type="ARBA" id="ARBA00023157"/>
    </source>
</evidence>
<dbReference type="InterPro" id="IPR001839">
    <property type="entry name" value="TGF-b_C"/>
</dbReference>
<keyword evidence="4 9" id="KW-0732">Signal</keyword>
<evidence type="ECO:0000256" key="5">
    <source>
        <dbReference type="ARBA" id="ARBA00023030"/>
    </source>
</evidence>